<sequence>MSGGCPLRVLLRPLLLCAILSRRIVSFSTRRPLFCARPSTSAFDWSSNKLSTATIYPSSSYKLSALSSTPWPLPEVEARAALPSTRRAARDVSMAKLAKITGGAAPAVETSQKQSFSLSALWGVVGVVAMLSNAIRRLLPIALEPFKKTATPTAFTPLHWAQYVGFALIMAYAEGYKGFQLKFSPLVVKRALTLGPRSPLLHKVLAAPYSMGLFHASKKRQIVSWTIALGVIGLVKAVKTLAFPYRSIVDAGVVAGLSWGALSIAGIYAQALRGHVPSIDPALPDVKKA</sequence>
<name>A0A4D9D1Y4_9STRA</name>
<comment type="caution">
    <text evidence="2">The sequence shown here is derived from an EMBL/GenBank/DDBJ whole genome shotgun (WGS) entry which is preliminary data.</text>
</comment>
<proteinExistence type="predicted"/>
<dbReference type="OrthoDB" id="434363at2759"/>
<dbReference type="Proteomes" id="UP000355283">
    <property type="component" value="Unassembled WGS sequence"/>
</dbReference>
<accession>A0A4D9D1Y4</accession>
<keyword evidence="1" id="KW-0732">Signal</keyword>
<dbReference type="AlphaFoldDB" id="A0A4D9D1Y4"/>
<evidence type="ECO:0000256" key="1">
    <source>
        <dbReference type="SAM" id="SignalP"/>
    </source>
</evidence>
<evidence type="ECO:0000313" key="3">
    <source>
        <dbReference type="Proteomes" id="UP000355283"/>
    </source>
</evidence>
<reference evidence="2 3" key="1">
    <citation type="submission" date="2019-01" db="EMBL/GenBank/DDBJ databases">
        <title>Nuclear Genome Assembly of the Microalgal Biofuel strain Nannochloropsis salina CCMP1776.</title>
        <authorList>
            <person name="Hovde B."/>
        </authorList>
    </citation>
    <scope>NUCLEOTIDE SEQUENCE [LARGE SCALE GENOMIC DNA]</scope>
    <source>
        <strain evidence="2 3">CCMP1776</strain>
    </source>
</reference>
<feature type="chain" id="PRO_5020021037" description="Mitochondrial adapter protein MCP1 transmembrane domain-containing protein" evidence="1">
    <location>
        <begin position="27"/>
        <end position="289"/>
    </location>
</feature>
<evidence type="ECO:0008006" key="4">
    <source>
        <dbReference type="Google" id="ProtNLM"/>
    </source>
</evidence>
<organism evidence="2 3">
    <name type="scientific">Nannochloropsis salina CCMP1776</name>
    <dbReference type="NCBI Taxonomy" id="1027361"/>
    <lineage>
        <taxon>Eukaryota</taxon>
        <taxon>Sar</taxon>
        <taxon>Stramenopiles</taxon>
        <taxon>Ochrophyta</taxon>
        <taxon>Eustigmatophyceae</taxon>
        <taxon>Eustigmatales</taxon>
        <taxon>Monodopsidaceae</taxon>
        <taxon>Microchloropsis</taxon>
        <taxon>Microchloropsis salina</taxon>
    </lineage>
</organism>
<protein>
    <recommendedName>
        <fullName evidence="4">Mitochondrial adapter protein MCP1 transmembrane domain-containing protein</fullName>
    </recommendedName>
</protein>
<dbReference type="EMBL" id="SDOX01000011">
    <property type="protein sequence ID" value="TFJ85562.1"/>
    <property type="molecule type" value="Genomic_DNA"/>
</dbReference>
<feature type="signal peptide" evidence="1">
    <location>
        <begin position="1"/>
        <end position="26"/>
    </location>
</feature>
<evidence type="ECO:0000313" key="2">
    <source>
        <dbReference type="EMBL" id="TFJ85562.1"/>
    </source>
</evidence>
<gene>
    <name evidence="2" type="ORF">NSK_003071</name>
</gene>
<keyword evidence="3" id="KW-1185">Reference proteome</keyword>